<keyword evidence="6" id="KW-0029">Amino-acid transport</keyword>
<keyword evidence="5" id="KW-0732">Signal</keyword>
<evidence type="ECO:0000256" key="9">
    <source>
        <dbReference type="SAM" id="MobiDB-lite"/>
    </source>
</evidence>
<evidence type="ECO:0000256" key="1">
    <source>
        <dbReference type="ARBA" id="ARBA00004141"/>
    </source>
</evidence>
<evidence type="ECO:0000313" key="12">
    <source>
        <dbReference type="EMBL" id="MBK7952595.1"/>
    </source>
</evidence>
<feature type="domain" description="J" evidence="11">
    <location>
        <begin position="3"/>
        <end position="69"/>
    </location>
</feature>
<dbReference type="InterPro" id="IPR000709">
    <property type="entry name" value="Leu_Ile_Val-bd"/>
</dbReference>
<dbReference type="InterPro" id="IPR001623">
    <property type="entry name" value="DnaJ_domain"/>
</dbReference>
<feature type="transmembrane region" description="Helical" evidence="10">
    <location>
        <begin position="225"/>
        <end position="252"/>
    </location>
</feature>
<evidence type="ECO:0000256" key="10">
    <source>
        <dbReference type="SAM" id="Phobius"/>
    </source>
</evidence>
<evidence type="ECO:0000256" key="5">
    <source>
        <dbReference type="ARBA" id="ARBA00022729"/>
    </source>
</evidence>
<sequence length="935" mass="100967">MTSLYDFLGVSPTASSDEIKKAYRRQAMRWHPDRSPDNRAEAERRFKEIAHAYSVLSDPVKRKSYDEAAIGGDAAFQQGSDDFTEDKAFATFLAAMLDLAFEMALRGGDQITIYRALMTEGCPEGIAQTVATRAHAMANRQSAKTSSGNASDRSRESPGTVPPKQQPDESAPAETIRDVSPWARFLARAIDLAVVAVLALIAGIAMAFTLPIWKLGAIPSALLSTALFGVALLGYEAVAISLFGTTIGKAAFGLRISAEGGRLLELKTAFHRAFWAWASGNACYFFFPAATVFFWWRGYKVLTTTGSTSWDDKVGSTVTQSTIGSFRFLLGASLSVLLLLVGLVLSNLNKQTLKRDLRTALLSDQEAFNQTSNAGAAGASQKPAEDFLRDRSGTATAVKAEMVVKIGHVAPLTGPIAHLGKDNENGARLAVDDANAQKIVIDGKLVTFELLGEDDQADPKTGTVVAQKLVDAHVAGVVGHLNSGTTIPASAIYNQAGFPQISPSATNPKYTQQGFKTAFRVMANDVQQGSVVGTYAVKNLGARRIAIVDDRTAYGYGLANEFEKAAQANGAAIVAREFTNDNVTDFKAILTKIKAKNPDVIFLGGMDAIGGPMLKQMKELGIKAKFTTGDGGCSPELIKLAGGASEGVICTQAGLPADKLPNGQKFVEDFTKKYGQIQIYSPYSYDAVMVLIDAMKRANSVDPVKYLPEVGKTAYDGVTGKIEFDEKGDIKNGAITVFEIKDGKLVIRDVVYAPSGYAIVGTGAERSNTRALVESRMDTAIRINDRLHAEPYLAQIKIISEWIKTNQLQTSNYSPARFSDVLAINNYLLKQQIRNAPVAVTKYLTDREIWWMDDFGFHIYASNLTTGVMSGLAYELNFGGDCGSRRKGPYVYYLLQFDPPLQPADSQVVNMPKQEDILQSIGGGKTICGTLVTVW</sequence>
<keyword evidence="3" id="KW-0813">Transport</keyword>
<evidence type="ECO:0000259" key="11">
    <source>
        <dbReference type="PROSITE" id="PS50076"/>
    </source>
</evidence>
<dbReference type="SMART" id="SM00271">
    <property type="entry name" value="DnaJ"/>
    <property type="match status" value="1"/>
</dbReference>
<dbReference type="SUPFAM" id="SSF53822">
    <property type="entry name" value="Periplasmic binding protein-like I"/>
    <property type="match status" value="1"/>
</dbReference>
<dbReference type="Proteomes" id="UP000706151">
    <property type="component" value="Unassembled WGS sequence"/>
</dbReference>
<comment type="similarity">
    <text evidence="2">Belongs to the leucine-binding protein family.</text>
</comment>
<dbReference type="Pfam" id="PF06271">
    <property type="entry name" value="RDD"/>
    <property type="match status" value="1"/>
</dbReference>
<dbReference type="InterPro" id="IPR036869">
    <property type="entry name" value="J_dom_sf"/>
</dbReference>
<dbReference type="PANTHER" id="PTHR47151:SF2">
    <property type="entry name" value="AMINO ACID BINDING PROTEIN"/>
    <property type="match status" value="1"/>
</dbReference>
<organism evidence="12 13">
    <name type="scientific">Candidatus Accumulibacter affinis</name>
    <dbReference type="NCBI Taxonomy" id="2954384"/>
    <lineage>
        <taxon>Bacteria</taxon>
        <taxon>Pseudomonadati</taxon>
        <taxon>Pseudomonadota</taxon>
        <taxon>Betaproteobacteria</taxon>
        <taxon>Candidatus Accumulibacter</taxon>
    </lineage>
</organism>
<keyword evidence="7 10" id="KW-1133">Transmembrane helix</keyword>
<evidence type="ECO:0000256" key="2">
    <source>
        <dbReference type="ARBA" id="ARBA00010062"/>
    </source>
</evidence>
<evidence type="ECO:0000256" key="8">
    <source>
        <dbReference type="ARBA" id="ARBA00023136"/>
    </source>
</evidence>
<dbReference type="InterPro" id="IPR018253">
    <property type="entry name" value="DnaJ_domain_CS"/>
</dbReference>
<evidence type="ECO:0000256" key="7">
    <source>
        <dbReference type="ARBA" id="ARBA00022989"/>
    </source>
</evidence>
<evidence type="ECO:0000256" key="4">
    <source>
        <dbReference type="ARBA" id="ARBA00022692"/>
    </source>
</evidence>
<dbReference type="CDD" id="cd06257">
    <property type="entry name" value="DnaJ"/>
    <property type="match status" value="1"/>
</dbReference>
<feature type="compositionally biased region" description="Polar residues" evidence="9">
    <location>
        <begin position="139"/>
        <end position="151"/>
    </location>
</feature>
<dbReference type="Pfam" id="PF13458">
    <property type="entry name" value="Peripla_BP_6"/>
    <property type="match status" value="1"/>
</dbReference>
<reference evidence="12 13" key="1">
    <citation type="submission" date="2020-10" db="EMBL/GenBank/DDBJ databases">
        <title>Connecting structure to function with the recovery of over 1000 high-quality activated sludge metagenome-assembled genomes encoding full-length rRNA genes using long-read sequencing.</title>
        <authorList>
            <person name="Singleton C.M."/>
            <person name="Petriglieri F."/>
            <person name="Kristensen J.M."/>
            <person name="Kirkegaard R.H."/>
            <person name="Michaelsen T.Y."/>
            <person name="Andersen M.H."/>
            <person name="Karst S.M."/>
            <person name="Dueholm M.S."/>
            <person name="Nielsen P.H."/>
            <person name="Albertsen M."/>
        </authorList>
    </citation>
    <scope>NUCLEOTIDE SEQUENCE [LARGE SCALE GENOMIC DNA]</scope>
    <source>
        <strain evidence="12">Fred_18-Q3-R57-64_BAT3C.720</strain>
    </source>
</reference>
<evidence type="ECO:0000256" key="3">
    <source>
        <dbReference type="ARBA" id="ARBA00022448"/>
    </source>
</evidence>
<dbReference type="InterPro" id="IPR028082">
    <property type="entry name" value="Peripla_BP_I"/>
</dbReference>
<feature type="transmembrane region" description="Helical" evidence="10">
    <location>
        <begin position="273"/>
        <end position="296"/>
    </location>
</feature>
<dbReference type="PRINTS" id="PR00337">
    <property type="entry name" value="LEUILEVALBP"/>
</dbReference>
<name>A0A935TE30_9PROT</name>
<dbReference type="Gene3D" id="1.10.287.110">
    <property type="entry name" value="DnaJ domain"/>
    <property type="match status" value="1"/>
</dbReference>
<proteinExistence type="inferred from homology"/>
<dbReference type="InterPro" id="IPR028081">
    <property type="entry name" value="Leu-bd"/>
</dbReference>
<protein>
    <submittedName>
        <fullName evidence="12">ABC transporter substrate-binding protein</fullName>
    </submittedName>
</protein>
<comment type="subcellular location">
    <subcellularLocation>
        <location evidence="1">Membrane</location>
        <topology evidence="1">Multi-pass membrane protein</topology>
    </subcellularLocation>
</comment>
<dbReference type="AlphaFoldDB" id="A0A935TE30"/>
<dbReference type="Pfam" id="PF00226">
    <property type="entry name" value="DnaJ"/>
    <property type="match status" value="1"/>
</dbReference>
<dbReference type="PANTHER" id="PTHR47151">
    <property type="entry name" value="LEU/ILE/VAL-BINDING ABC TRANSPORTER SUBUNIT"/>
    <property type="match status" value="1"/>
</dbReference>
<dbReference type="InterPro" id="IPR010432">
    <property type="entry name" value="RDD"/>
</dbReference>
<dbReference type="PROSITE" id="PS00636">
    <property type="entry name" value="DNAJ_1"/>
    <property type="match status" value="1"/>
</dbReference>
<accession>A0A935TE30</accession>
<keyword evidence="8 10" id="KW-0472">Membrane</keyword>
<keyword evidence="4 10" id="KW-0812">Transmembrane</keyword>
<gene>
    <name evidence="12" type="ORF">IPK02_00695</name>
</gene>
<feature type="transmembrane region" description="Helical" evidence="10">
    <location>
        <begin position="192"/>
        <end position="213"/>
    </location>
</feature>
<comment type="caution">
    <text evidence="12">The sequence shown here is derived from an EMBL/GenBank/DDBJ whole genome shotgun (WGS) entry which is preliminary data.</text>
</comment>
<dbReference type="Gene3D" id="3.40.50.2300">
    <property type="match status" value="2"/>
</dbReference>
<evidence type="ECO:0000313" key="13">
    <source>
        <dbReference type="Proteomes" id="UP000706151"/>
    </source>
</evidence>
<feature type="region of interest" description="Disordered" evidence="9">
    <location>
        <begin position="137"/>
        <end position="174"/>
    </location>
</feature>
<feature type="transmembrane region" description="Helical" evidence="10">
    <location>
        <begin position="328"/>
        <end position="348"/>
    </location>
</feature>
<dbReference type="GO" id="GO:0016020">
    <property type="term" value="C:membrane"/>
    <property type="evidence" value="ECO:0007669"/>
    <property type="project" value="UniProtKB-SubCell"/>
</dbReference>
<dbReference type="GO" id="GO:0006865">
    <property type="term" value="P:amino acid transport"/>
    <property type="evidence" value="ECO:0007669"/>
    <property type="project" value="UniProtKB-KW"/>
</dbReference>
<dbReference type="PROSITE" id="PS50076">
    <property type="entry name" value="DNAJ_2"/>
    <property type="match status" value="1"/>
</dbReference>
<evidence type="ECO:0000256" key="6">
    <source>
        <dbReference type="ARBA" id="ARBA00022970"/>
    </source>
</evidence>
<dbReference type="SUPFAM" id="SSF46565">
    <property type="entry name" value="Chaperone J-domain"/>
    <property type="match status" value="1"/>
</dbReference>
<dbReference type="CDD" id="cd06342">
    <property type="entry name" value="PBP1_ABC_LIVBP-like"/>
    <property type="match status" value="1"/>
</dbReference>
<dbReference type="PRINTS" id="PR00625">
    <property type="entry name" value="JDOMAIN"/>
</dbReference>
<dbReference type="EMBL" id="JADJOT010000001">
    <property type="protein sequence ID" value="MBK7952595.1"/>
    <property type="molecule type" value="Genomic_DNA"/>
</dbReference>